<evidence type="ECO:0000313" key="3">
    <source>
        <dbReference type="Proteomes" id="UP000663888"/>
    </source>
</evidence>
<feature type="compositionally biased region" description="Low complexity" evidence="1">
    <location>
        <begin position="61"/>
        <end position="74"/>
    </location>
</feature>
<dbReference type="Proteomes" id="UP000663888">
    <property type="component" value="Unassembled WGS sequence"/>
</dbReference>
<evidence type="ECO:0000256" key="1">
    <source>
        <dbReference type="SAM" id="MobiDB-lite"/>
    </source>
</evidence>
<comment type="caution">
    <text evidence="2">The sequence shown here is derived from an EMBL/GenBank/DDBJ whole genome shotgun (WGS) entry which is preliminary data.</text>
</comment>
<sequence>MNLQSHSTFLYEQIPTPPTEHATTPPLGHMLVSSGKSSPGIRQMPTPPIEGTALPPVGKPTTQTTSSSSTVSSVGERSILYWTPASPGSTTRYPSPTGGQSSSSYPQARLNVDRSTYPDEVDPEDRENLQVALLDGLVLDRELESNMVSFLVHSFTSWMSRFLFEPARVIPLFREAIVRSHSYGPEAHQRMVLIAKSVLNVSESTDYDLTPFTILYNQLVKTVAEARAHGDLTREAAVEAMQSCHEVISLMCKVCTLASVLNTMDLCAPVFRRACPESGNEFVNLPKVLTGFDIHLKLYATMDVLLSAITHRPMFFRYNLDFLSPLDEELLNSDDGPGLRWLAGVPDRLIVTLAKMNTFLEDYGNRVDSERIKDLEREISACTATFFCGPGSDPALSLGRIVVQESWRLVAFIYLYMGLCGADSSDVRVVDSQKKFMRLLEGIRPRRNPDTFLVVPMMILGVATPSSEDQAIILARLWGISECKKPETLGNDMIRMLMDLWARTAQRPTVWSDVRQTCFRITGM</sequence>
<dbReference type="AlphaFoldDB" id="A0A8H3CF01"/>
<feature type="region of interest" description="Disordered" evidence="1">
    <location>
        <begin position="15"/>
        <end position="109"/>
    </location>
</feature>
<accession>A0A8H3CF01</accession>
<feature type="compositionally biased region" description="Polar residues" evidence="1">
    <location>
        <begin position="86"/>
        <end position="106"/>
    </location>
</feature>
<dbReference type="EMBL" id="CAJMWX010001267">
    <property type="protein sequence ID" value="CAE6478222.1"/>
    <property type="molecule type" value="Genomic_DNA"/>
</dbReference>
<evidence type="ECO:0008006" key="4">
    <source>
        <dbReference type="Google" id="ProtNLM"/>
    </source>
</evidence>
<proteinExistence type="predicted"/>
<evidence type="ECO:0000313" key="2">
    <source>
        <dbReference type="EMBL" id="CAE6478222.1"/>
    </source>
</evidence>
<dbReference type="Pfam" id="PF11951">
    <property type="entry name" value="Fungal_trans_2"/>
    <property type="match status" value="1"/>
</dbReference>
<gene>
    <name evidence="2" type="ORF">RDB_LOCUS119827</name>
</gene>
<name>A0A8H3CF01_9AGAM</name>
<protein>
    <recommendedName>
        <fullName evidence="4">Fungal-specific transcription factor domain protein</fullName>
    </recommendedName>
</protein>
<dbReference type="InterPro" id="IPR021858">
    <property type="entry name" value="Fun_TF"/>
</dbReference>
<reference evidence="2" key="1">
    <citation type="submission" date="2021-01" db="EMBL/GenBank/DDBJ databases">
        <authorList>
            <person name="Kaushik A."/>
        </authorList>
    </citation>
    <scope>NUCLEOTIDE SEQUENCE</scope>
    <source>
        <strain evidence="2">AG4-R118</strain>
    </source>
</reference>
<organism evidence="2 3">
    <name type="scientific">Rhizoctonia solani</name>
    <dbReference type="NCBI Taxonomy" id="456999"/>
    <lineage>
        <taxon>Eukaryota</taxon>
        <taxon>Fungi</taxon>
        <taxon>Dikarya</taxon>
        <taxon>Basidiomycota</taxon>
        <taxon>Agaricomycotina</taxon>
        <taxon>Agaricomycetes</taxon>
        <taxon>Cantharellales</taxon>
        <taxon>Ceratobasidiaceae</taxon>
        <taxon>Rhizoctonia</taxon>
    </lineage>
</organism>